<evidence type="ECO:0000313" key="4">
    <source>
        <dbReference type="Proteomes" id="UP000018208"/>
    </source>
</evidence>
<accession>V6LQQ0</accession>
<gene>
    <name evidence="2" type="ORF">SS50377_12956</name>
    <name evidence="3" type="ORF">SS50377_21963</name>
</gene>
<dbReference type="EMBL" id="AUWU02000002">
    <property type="protein sequence ID" value="KAH0576399.1"/>
    <property type="molecule type" value="Genomic_DNA"/>
</dbReference>
<dbReference type="AlphaFoldDB" id="V6LQQ0"/>
<reference evidence="3" key="2">
    <citation type="submission" date="2020-12" db="EMBL/GenBank/DDBJ databases">
        <title>New Spironucleus salmonicida genome in near-complete chromosomes.</title>
        <authorList>
            <person name="Xu F."/>
            <person name="Kurt Z."/>
            <person name="Jimenez-Gonzalez A."/>
            <person name="Astvaldsson A."/>
            <person name="Andersson J.O."/>
            <person name="Svard S.G."/>
        </authorList>
    </citation>
    <scope>NUCLEOTIDE SEQUENCE</scope>
    <source>
        <strain evidence="3">ATCC 50377</strain>
    </source>
</reference>
<organism evidence="2">
    <name type="scientific">Spironucleus salmonicida</name>
    <dbReference type="NCBI Taxonomy" id="348837"/>
    <lineage>
        <taxon>Eukaryota</taxon>
        <taxon>Metamonada</taxon>
        <taxon>Diplomonadida</taxon>
        <taxon>Hexamitidae</taxon>
        <taxon>Hexamitinae</taxon>
        <taxon>Spironucleus</taxon>
    </lineage>
</organism>
<proteinExistence type="predicted"/>
<evidence type="ECO:0000313" key="2">
    <source>
        <dbReference type="EMBL" id="EST47002.1"/>
    </source>
</evidence>
<dbReference type="Proteomes" id="UP000018208">
    <property type="component" value="Unassembled WGS sequence"/>
</dbReference>
<reference evidence="2 3" key="1">
    <citation type="journal article" date="2014" name="PLoS Genet.">
        <title>The Genome of Spironucleus salmonicida Highlights a Fish Pathogen Adapted to Fluctuating Environments.</title>
        <authorList>
            <person name="Xu F."/>
            <person name="Jerlstrom-Hultqvist J."/>
            <person name="Einarsson E."/>
            <person name="Astvaldsson A."/>
            <person name="Svard S.G."/>
            <person name="Andersson J.O."/>
        </authorList>
    </citation>
    <scope>NUCLEOTIDE SEQUENCE</scope>
    <source>
        <strain evidence="3">ATCC 50377</strain>
    </source>
</reference>
<name>V6LQQ0_9EUKA</name>
<feature type="coiled-coil region" evidence="1">
    <location>
        <begin position="77"/>
        <end position="172"/>
    </location>
</feature>
<evidence type="ECO:0000313" key="3">
    <source>
        <dbReference type="EMBL" id="KAH0576399.1"/>
    </source>
</evidence>
<dbReference type="VEuPathDB" id="GiardiaDB:SS50377_21963"/>
<evidence type="ECO:0000256" key="1">
    <source>
        <dbReference type="SAM" id="Coils"/>
    </source>
</evidence>
<keyword evidence="1" id="KW-0175">Coiled coil</keyword>
<protein>
    <submittedName>
        <fullName evidence="2">Uncharacterized protein</fullName>
    </submittedName>
</protein>
<dbReference type="EMBL" id="KI546053">
    <property type="protein sequence ID" value="EST47002.1"/>
    <property type="molecule type" value="Genomic_DNA"/>
</dbReference>
<keyword evidence="4" id="KW-1185">Reference proteome</keyword>
<sequence>MTEYVEDLYAQIVLLNNLNNDLSSQLIELQQQHPTIPMSIKEKKDELLTLLQQYDNDDLKYIVDDLINDFSKQTIECEFLRAQVIDLNKKVSEKQKATIPLMYQALVEENDQLEELLVQAHAKIEDLHNQLQDNTEFTDSVQHNTQIIDHDLTQKIKENTELLAQNTQLQAEIYDVKKDNQRMKSQLQKLVKFPLKYQETASQLKDIQEQNKIELIKLSTELQKSIEHEQLYSSMISESFASNKAKDSQIKKLNGEIDKLKNKFVHSFEDQEKKIQELEMSASYISQKEKISNMSNDGSMQNFSLPQLTDSLALTNNADPMQLSNEEMTQMHQKRQNILATGATTRALSNARSNSFLLRDVNE</sequence>